<dbReference type="InterPro" id="IPR010982">
    <property type="entry name" value="Lambda_DNA-bd_dom_sf"/>
</dbReference>
<evidence type="ECO:0000313" key="5">
    <source>
        <dbReference type="EMBL" id="ORL46173.1"/>
    </source>
</evidence>
<name>A0A1Y1T6Y2_9FLAO</name>
<protein>
    <submittedName>
        <fullName evidence="5">Transcriptional regulator, laci family protein</fullName>
    </submittedName>
</protein>
<evidence type="ECO:0000313" key="6">
    <source>
        <dbReference type="Proteomes" id="UP000192746"/>
    </source>
</evidence>
<dbReference type="STRING" id="1185767.IIF7_06366"/>
<organism evidence="5 6">
    <name type="scientific">Zunongwangia atlantica 22II14-10F7</name>
    <dbReference type="NCBI Taxonomy" id="1185767"/>
    <lineage>
        <taxon>Bacteria</taxon>
        <taxon>Pseudomonadati</taxon>
        <taxon>Bacteroidota</taxon>
        <taxon>Flavobacteriia</taxon>
        <taxon>Flavobacteriales</taxon>
        <taxon>Flavobacteriaceae</taxon>
        <taxon>Zunongwangia</taxon>
    </lineage>
</organism>
<dbReference type="PANTHER" id="PTHR30146">
    <property type="entry name" value="LACI-RELATED TRANSCRIPTIONAL REPRESSOR"/>
    <property type="match status" value="1"/>
</dbReference>
<keyword evidence="2" id="KW-0238">DNA-binding</keyword>
<dbReference type="Gene3D" id="3.40.50.2300">
    <property type="match status" value="2"/>
</dbReference>
<evidence type="ECO:0000256" key="1">
    <source>
        <dbReference type="ARBA" id="ARBA00023015"/>
    </source>
</evidence>
<sequence length="345" mass="39765">MNTTIKEIARKANVSLGTVDRVIHDRGKVAKKTKDKILKILEETGYKPNIYARGLVLNKSYTIAALIPDYNKGDYWELPSLGLNSAAQHLSQYNIKLEYFHFDQNNPDCFKEKSHVLLRSNPDGVIIAPVVNFEASYLCKKLNHLKIPFSFIDSKMEETEYMSFIGQDSFQSGKLAAKLINSLVYEKGKILIISIRNNSEFNKTLQKRIEGFNYFFEELDSAQKLEIEEFSIDQNISNWDKELKEILKSRNASGVYVPSSTVYHVARIIEDSQLKIKLVGNDLIKKNIQYIASGIIDYVIGQRPEQQGYLAFDNFYKYLITGQKVTRDNYLPLDIVTKENLYYYK</sequence>
<evidence type="ECO:0000256" key="3">
    <source>
        <dbReference type="ARBA" id="ARBA00023163"/>
    </source>
</evidence>
<dbReference type="SMART" id="SM00354">
    <property type="entry name" value="HTH_LACI"/>
    <property type="match status" value="1"/>
</dbReference>
<dbReference type="GO" id="GO:0000976">
    <property type="term" value="F:transcription cis-regulatory region binding"/>
    <property type="evidence" value="ECO:0007669"/>
    <property type="project" value="TreeGrafter"/>
</dbReference>
<dbReference type="CDD" id="cd01392">
    <property type="entry name" value="HTH_LacI"/>
    <property type="match status" value="1"/>
</dbReference>
<dbReference type="PROSITE" id="PS00356">
    <property type="entry name" value="HTH_LACI_1"/>
    <property type="match status" value="1"/>
</dbReference>
<dbReference type="PROSITE" id="PS50932">
    <property type="entry name" value="HTH_LACI_2"/>
    <property type="match status" value="1"/>
</dbReference>
<keyword evidence="6" id="KW-1185">Reference proteome</keyword>
<dbReference type="OrthoDB" id="628703at2"/>
<dbReference type="SUPFAM" id="SSF47413">
    <property type="entry name" value="lambda repressor-like DNA-binding domains"/>
    <property type="match status" value="1"/>
</dbReference>
<keyword evidence="3" id="KW-0804">Transcription</keyword>
<reference evidence="5 6" key="1">
    <citation type="submission" date="2013-04" db="EMBL/GenBank/DDBJ databases">
        <title>Zunongwangia sp. 22II14-10F7 Genome Sequencing.</title>
        <authorList>
            <person name="Lai Q."/>
            <person name="Shao Z."/>
        </authorList>
    </citation>
    <scope>NUCLEOTIDE SEQUENCE [LARGE SCALE GENOMIC DNA]</scope>
    <source>
        <strain evidence="5 6">22II14-10F7</strain>
    </source>
</reference>
<proteinExistence type="predicted"/>
<dbReference type="Pfam" id="PF00356">
    <property type="entry name" value="LacI"/>
    <property type="match status" value="1"/>
</dbReference>
<accession>A0A1Y1T6Y2</accession>
<keyword evidence="1" id="KW-0805">Transcription regulation</keyword>
<evidence type="ECO:0000256" key="2">
    <source>
        <dbReference type="ARBA" id="ARBA00023125"/>
    </source>
</evidence>
<dbReference type="EMBL" id="ARYN01000005">
    <property type="protein sequence ID" value="ORL46173.1"/>
    <property type="molecule type" value="Genomic_DNA"/>
</dbReference>
<dbReference type="AlphaFoldDB" id="A0A1Y1T6Y2"/>
<dbReference type="SUPFAM" id="SSF53822">
    <property type="entry name" value="Periplasmic binding protein-like I"/>
    <property type="match status" value="1"/>
</dbReference>
<dbReference type="InterPro" id="IPR028082">
    <property type="entry name" value="Peripla_BP_I"/>
</dbReference>
<gene>
    <name evidence="5" type="ORF">IIF7_06366</name>
</gene>
<dbReference type="GO" id="GO:0003700">
    <property type="term" value="F:DNA-binding transcription factor activity"/>
    <property type="evidence" value="ECO:0007669"/>
    <property type="project" value="TreeGrafter"/>
</dbReference>
<dbReference type="InterPro" id="IPR000843">
    <property type="entry name" value="HTH_LacI"/>
</dbReference>
<dbReference type="RefSeq" id="WP_084840851.1">
    <property type="nucleotide sequence ID" value="NZ_ARYN01000005.1"/>
</dbReference>
<dbReference type="Proteomes" id="UP000192746">
    <property type="component" value="Unassembled WGS sequence"/>
</dbReference>
<dbReference type="PANTHER" id="PTHR30146:SF144">
    <property type="entry name" value="LACI-FAMILY TRANSCRIPTION REGULATOR"/>
    <property type="match status" value="1"/>
</dbReference>
<dbReference type="Gene3D" id="1.10.260.40">
    <property type="entry name" value="lambda repressor-like DNA-binding domains"/>
    <property type="match status" value="1"/>
</dbReference>
<comment type="caution">
    <text evidence="5">The sequence shown here is derived from an EMBL/GenBank/DDBJ whole genome shotgun (WGS) entry which is preliminary data.</text>
</comment>
<evidence type="ECO:0000259" key="4">
    <source>
        <dbReference type="PROSITE" id="PS50932"/>
    </source>
</evidence>
<feature type="domain" description="HTH lacI-type" evidence="4">
    <location>
        <begin position="3"/>
        <end position="57"/>
    </location>
</feature>
<dbReference type="Pfam" id="PF13407">
    <property type="entry name" value="Peripla_BP_4"/>
    <property type="match status" value="1"/>
</dbReference>
<dbReference type="InterPro" id="IPR025997">
    <property type="entry name" value="SBP_2_dom"/>
</dbReference>